<evidence type="ECO:0000313" key="1">
    <source>
        <dbReference type="EMBL" id="GFR52194.1"/>
    </source>
</evidence>
<protein>
    <submittedName>
        <fullName evidence="1">Uncharacterized protein</fullName>
    </submittedName>
</protein>
<feature type="non-terminal residue" evidence="1">
    <location>
        <position position="267"/>
    </location>
</feature>
<proteinExistence type="predicted"/>
<dbReference type="EMBL" id="BMAR01000059">
    <property type="protein sequence ID" value="GFR52194.1"/>
    <property type="molecule type" value="Genomic_DNA"/>
</dbReference>
<accession>A0AAD3E3Z9</accession>
<dbReference type="Proteomes" id="UP001054857">
    <property type="component" value="Unassembled WGS sequence"/>
</dbReference>
<dbReference type="CDD" id="cd11296">
    <property type="entry name" value="O-FucT_like"/>
    <property type="match status" value="1"/>
</dbReference>
<organism evidence="1 2">
    <name type="scientific">Astrephomene gubernaculifera</name>
    <dbReference type="NCBI Taxonomy" id="47775"/>
    <lineage>
        <taxon>Eukaryota</taxon>
        <taxon>Viridiplantae</taxon>
        <taxon>Chlorophyta</taxon>
        <taxon>core chlorophytes</taxon>
        <taxon>Chlorophyceae</taxon>
        <taxon>CS clade</taxon>
        <taxon>Chlamydomonadales</taxon>
        <taxon>Astrephomenaceae</taxon>
        <taxon>Astrephomene</taxon>
    </lineage>
</organism>
<dbReference type="AlphaFoldDB" id="A0AAD3E3Z9"/>
<keyword evidence="2" id="KW-1185">Reference proteome</keyword>
<gene>
    <name evidence="1" type="ORF">Agub_g14732</name>
</gene>
<reference evidence="1 2" key="1">
    <citation type="journal article" date="2021" name="Sci. Rep.">
        <title>Genome sequencing of the multicellular alga Astrephomene provides insights into convergent evolution of germ-soma differentiation.</title>
        <authorList>
            <person name="Yamashita S."/>
            <person name="Yamamoto K."/>
            <person name="Matsuzaki R."/>
            <person name="Suzuki S."/>
            <person name="Yamaguchi H."/>
            <person name="Hirooka S."/>
            <person name="Minakuchi Y."/>
            <person name="Miyagishima S."/>
            <person name="Kawachi M."/>
            <person name="Toyoda A."/>
            <person name="Nozaki H."/>
        </authorList>
    </citation>
    <scope>NUCLEOTIDE SEQUENCE [LARGE SCALE GENOMIC DNA]</scope>
    <source>
        <strain evidence="1 2">NIES-4017</strain>
    </source>
</reference>
<name>A0AAD3E3Z9_9CHLO</name>
<evidence type="ECO:0000313" key="2">
    <source>
        <dbReference type="Proteomes" id="UP001054857"/>
    </source>
</evidence>
<sequence length="267" mass="30698">MRFKELFDVPYIKAHVDAVLLEELPGRLLLEGEEEGQLEGEAGKSGLGAGGGPWNRTLDALLLLVPPEQRQLLPDLLRALDLQLPPQQHWINSPVTSWLGCSQQRIAKLRKLLQPYRIIAVQTFHGLLYGSQWLAGPMLSPCSDACCEEYKQHALSVRKSEPLFRLADRFVRQRLRSKPFLAVHLRPYPDPCVRIWTQEDTPDRTERLRTYCNNDYLLHRFVPGIQHLMSAYQLSTLFVMSPPLIRPMVREKLRQAGIEPVFMELQD</sequence>
<comment type="caution">
    <text evidence="1">The sequence shown here is derived from an EMBL/GenBank/DDBJ whole genome shotgun (WGS) entry which is preliminary data.</text>
</comment>